<evidence type="ECO:0000313" key="2">
    <source>
        <dbReference type="Proteomes" id="UP000054937"/>
    </source>
</evidence>
<organism evidence="1 2">
    <name type="scientific">Pseudocohnilembus persalinus</name>
    <name type="common">Ciliate</name>
    <dbReference type="NCBI Taxonomy" id="266149"/>
    <lineage>
        <taxon>Eukaryota</taxon>
        <taxon>Sar</taxon>
        <taxon>Alveolata</taxon>
        <taxon>Ciliophora</taxon>
        <taxon>Intramacronucleata</taxon>
        <taxon>Oligohymenophorea</taxon>
        <taxon>Scuticociliatia</taxon>
        <taxon>Philasterida</taxon>
        <taxon>Pseudocohnilembidae</taxon>
        <taxon>Pseudocohnilembus</taxon>
    </lineage>
</organism>
<comment type="caution">
    <text evidence="1">The sequence shown here is derived from an EMBL/GenBank/DDBJ whole genome shotgun (WGS) entry which is preliminary data.</text>
</comment>
<gene>
    <name evidence="1" type="ORF">PPERSA_10771</name>
</gene>
<sequence>MIQQEQEQLQQEQQYQQKQCIPKCQNCFQKYEEQLCGMHKCKECEYNICEKCIIQQTPYCQMGHKFDLLILDIKNQKMMKKIKTHFCNVCSYNLVQQWQQQAN</sequence>
<evidence type="ECO:0000313" key="1">
    <source>
        <dbReference type="EMBL" id="KRX00272.1"/>
    </source>
</evidence>
<keyword evidence="2" id="KW-1185">Reference proteome</keyword>
<dbReference type="EMBL" id="LDAU01000194">
    <property type="protein sequence ID" value="KRX00272.1"/>
    <property type="molecule type" value="Genomic_DNA"/>
</dbReference>
<proteinExistence type="predicted"/>
<name>A0A0V0QDS3_PSEPJ</name>
<dbReference type="InParanoid" id="A0A0V0QDS3"/>
<reference evidence="1 2" key="1">
    <citation type="journal article" date="2015" name="Sci. Rep.">
        <title>Genome of the facultative scuticociliatosis pathogen Pseudocohnilembus persalinus provides insight into its virulence through horizontal gene transfer.</title>
        <authorList>
            <person name="Xiong J."/>
            <person name="Wang G."/>
            <person name="Cheng J."/>
            <person name="Tian M."/>
            <person name="Pan X."/>
            <person name="Warren A."/>
            <person name="Jiang C."/>
            <person name="Yuan D."/>
            <person name="Miao W."/>
        </authorList>
    </citation>
    <scope>NUCLEOTIDE SEQUENCE [LARGE SCALE GENOMIC DNA]</scope>
    <source>
        <strain evidence="1">36N120E</strain>
    </source>
</reference>
<protein>
    <submittedName>
        <fullName evidence="1">Uncharacterized protein</fullName>
    </submittedName>
</protein>
<accession>A0A0V0QDS3</accession>
<dbReference type="Proteomes" id="UP000054937">
    <property type="component" value="Unassembled WGS sequence"/>
</dbReference>
<dbReference type="AlphaFoldDB" id="A0A0V0QDS3"/>